<dbReference type="PANTHER" id="PTHR19282">
    <property type="entry name" value="TETRASPANIN"/>
    <property type="match status" value="1"/>
</dbReference>
<evidence type="ECO:0000256" key="7">
    <source>
        <dbReference type="RuleBase" id="RU361218"/>
    </source>
</evidence>
<dbReference type="GeneID" id="105888749"/>
<evidence type="ECO:0000313" key="9">
    <source>
        <dbReference type="RefSeq" id="XP_031416917.1"/>
    </source>
</evidence>
<evidence type="ECO:0000256" key="2">
    <source>
        <dbReference type="ARBA" id="ARBA00006840"/>
    </source>
</evidence>
<feature type="transmembrane region" description="Helical" evidence="7">
    <location>
        <begin position="55"/>
        <end position="78"/>
    </location>
</feature>
<dbReference type="InterPro" id="IPR008952">
    <property type="entry name" value="Tetraspanin_EC2_sf"/>
</dbReference>
<dbReference type="PIRSF" id="PIRSF002419">
    <property type="entry name" value="Tetraspanin"/>
    <property type="match status" value="1"/>
</dbReference>
<feature type="transmembrane region" description="Helical" evidence="7">
    <location>
        <begin position="12"/>
        <end position="35"/>
    </location>
</feature>
<dbReference type="OrthoDB" id="438211at2759"/>
<feature type="transmembrane region" description="Helical" evidence="7">
    <location>
        <begin position="218"/>
        <end position="243"/>
    </location>
</feature>
<proteinExistence type="inferred from homology"/>
<evidence type="ECO:0000256" key="3">
    <source>
        <dbReference type="ARBA" id="ARBA00022692"/>
    </source>
</evidence>
<reference evidence="9" key="1">
    <citation type="submission" date="2025-08" db="UniProtKB">
        <authorList>
            <consortium name="RefSeq"/>
        </authorList>
    </citation>
    <scope>IDENTIFICATION</scope>
</reference>
<dbReference type="GO" id="GO:0005886">
    <property type="term" value="C:plasma membrane"/>
    <property type="evidence" value="ECO:0007669"/>
    <property type="project" value="TreeGrafter"/>
</dbReference>
<keyword evidence="3 7" id="KW-0812">Transmembrane</keyword>
<dbReference type="Pfam" id="PF00335">
    <property type="entry name" value="Tetraspanin"/>
    <property type="match status" value="1"/>
</dbReference>
<keyword evidence="6" id="KW-1015">Disulfide bond</keyword>
<dbReference type="RefSeq" id="XP_031416917.1">
    <property type="nucleotide sequence ID" value="XM_031561057.2"/>
</dbReference>
<dbReference type="PANTHER" id="PTHR19282:SF44">
    <property type="entry name" value="CD82 ANTIGEN"/>
    <property type="match status" value="1"/>
</dbReference>
<dbReference type="CTD" id="951"/>
<dbReference type="SUPFAM" id="SSF48652">
    <property type="entry name" value="Tetraspanin"/>
    <property type="match status" value="1"/>
</dbReference>
<dbReference type="InterPro" id="IPR000301">
    <property type="entry name" value="Tetraspanin_animals"/>
</dbReference>
<protein>
    <recommendedName>
        <fullName evidence="7">Tetraspanin</fullName>
    </recommendedName>
</protein>
<gene>
    <name evidence="9" type="primary">cd37</name>
</gene>
<evidence type="ECO:0000256" key="6">
    <source>
        <dbReference type="PIRSR" id="PIRSR002419-1"/>
    </source>
</evidence>
<dbReference type="AlphaFoldDB" id="A0A6P8F199"/>
<dbReference type="PRINTS" id="PR00259">
    <property type="entry name" value="TMFOUR"/>
</dbReference>
<evidence type="ECO:0000256" key="5">
    <source>
        <dbReference type="ARBA" id="ARBA00023136"/>
    </source>
</evidence>
<sequence>MVSECCLSVTKYFVFLFNLIFFFLGSLMLSLGVWITCAESSFFMDPPTFMSMSLLSYFLLIGGIITMTLGFLGCLGAIQDAKCLLGLYFILLTILLAAQSVGMVFFITQRSLFESSLTIHISTAIDLYGRNESHLLHFEKTLDYIQQEGGCCGWEYPSDWERAPCSCYYYNSTSQPLNSTTSPTCECEGESPPLDTTKCAMYQQGCKRQLESWMDDHMLIIMVVLFALIGVEICGMILSMYLYKSYSNPDALMLY</sequence>
<dbReference type="Proteomes" id="UP000515152">
    <property type="component" value="Chromosome 23"/>
</dbReference>
<evidence type="ECO:0000313" key="8">
    <source>
        <dbReference type="Proteomes" id="UP000515152"/>
    </source>
</evidence>
<keyword evidence="5 7" id="KW-0472">Membrane</keyword>
<dbReference type="KEGG" id="char:105888749"/>
<keyword evidence="4 7" id="KW-1133">Transmembrane helix</keyword>
<comment type="similarity">
    <text evidence="2 7">Belongs to the tetraspanin (TM4SF) family.</text>
</comment>
<accession>A0A6P8F199</accession>
<evidence type="ECO:0000256" key="4">
    <source>
        <dbReference type="ARBA" id="ARBA00022989"/>
    </source>
</evidence>
<dbReference type="Gene3D" id="1.10.1450.10">
    <property type="entry name" value="Tetraspanin"/>
    <property type="match status" value="1"/>
</dbReference>
<evidence type="ECO:0000256" key="1">
    <source>
        <dbReference type="ARBA" id="ARBA00004141"/>
    </source>
</evidence>
<comment type="subcellular location">
    <subcellularLocation>
        <location evidence="1 7">Membrane</location>
        <topology evidence="1 7">Multi-pass membrane protein</topology>
    </subcellularLocation>
</comment>
<name>A0A6P8F199_CLUHA</name>
<feature type="disulfide bond" evidence="6">
    <location>
        <begin position="152"/>
        <end position="167"/>
    </location>
</feature>
<organism evidence="8 9">
    <name type="scientific">Clupea harengus</name>
    <name type="common">Atlantic herring</name>
    <dbReference type="NCBI Taxonomy" id="7950"/>
    <lineage>
        <taxon>Eukaryota</taxon>
        <taxon>Metazoa</taxon>
        <taxon>Chordata</taxon>
        <taxon>Craniata</taxon>
        <taxon>Vertebrata</taxon>
        <taxon>Euteleostomi</taxon>
        <taxon>Actinopterygii</taxon>
        <taxon>Neopterygii</taxon>
        <taxon>Teleostei</taxon>
        <taxon>Clupei</taxon>
        <taxon>Clupeiformes</taxon>
        <taxon>Clupeoidei</taxon>
        <taxon>Clupeidae</taxon>
        <taxon>Clupea</taxon>
    </lineage>
</organism>
<keyword evidence="8" id="KW-1185">Reference proteome</keyword>
<dbReference type="InterPro" id="IPR018499">
    <property type="entry name" value="Tetraspanin/Peripherin"/>
</dbReference>
<feature type="transmembrane region" description="Helical" evidence="7">
    <location>
        <begin position="85"/>
        <end position="107"/>
    </location>
</feature>